<dbReference type="OrthoDB" id="9836568at2"/>
<reference evidence="3" key="2">
    <citation type="journal article" date="2016" name="Genome Announc.">
        <title>Draft Genome Sequences of Two Novel Amoeba-Resistant Intranuclear Bacteria, 'Candidatus Berkiella cookevillensis' and 'Candidatus Berkiella aquae'.</title>
        <authorList>
            <person name="Mehari Y.T."/>
            <person name="Arivett B.A."/>
            <person name="Farone A.L."/>
            <person name="Gunderson J.H."/>
            <person name="Farone M.B."/>
        </authorList>
    </citation>
    <scope>NUCLEOTIDE SEQUENCE</scope>
    <source>
        <strain evidence="3">CC99</strain>
    </source>
</reference>
<feature type="compositionally biased region" description="Basic and acidic residues" evidence="1">
    <location>
        <begin position="426"/>
        <end position="435"/>
    </location>
</feature>
<dbReference type="EMBL" id="LKHV02000001">
    <property type="protein sequence ID" value="MCS5708656.1"/>
    <property type="molecule type" value="Genomic_DNA"/>
</dbReference>
<dbReference type="Proteomes" id="UP000051494">
    <property type="component" value="Unassembled WGS sequence"/>
</dbReference>
<feature type="compositionally biased region" description="Polar residues" evidence="1">
    <location>
        <begin position="402"/>
        <end position="413"/>
    </location>
</feature>
<organism evidence="2">
    <name type="scientific">Candidatus Berkiella cookevillensis</name>
    <dbReference type="NCBI Taxonomy" id="437022"/>
    <lineage>
        <taxon>Bacteria</taxon>
        <taxon>Pseudomonadati</taxon>
        <taxon>Pseudomonadota</taxon>
        <taxon>Gammaproteobacteria</taxon>
        <taxon>Candidatus Berkiellales</taxon>
        <taxon>Candidatus Berkiellaceae</taxon>
        <taxon>Candidatus Berkiella</taxon>
    </lineage>
</organism>
<evidence type="ECO:0000256" key="1">
    <source>
        <dbReference type="SAM" id="MobiDB-lite"/>
    </source>
</evidence>
<feature type="compositionally biased region" description="Polar residues" evidence="1">
    <location>
        <begin position="522"/>
        <end position="532"/>
    </location>
</feature>
<feature type="region of interest" description="Disordered" evidence="1">
    <location>
        <begin position="402"/>
        <end position="435"/>
    </location>
</feature>
<keyword evidence="4" id="KW-1185">Reference proteome</keyword>
<dbReference type="AlphaFoldDB" id="A0A0Q9YC88"/>
<name>A0A0Q9YC88_9GAMM</name>
<feature type="region of interest" description="Disordered" evidence="1">
    <location>
        <begin position="484"/>
        <end position="532"/>
    </location>
</feature>
<reference evidence="2" key="1">
    <citation type="submission" date="2015-09" db="EMBL/GenBank/DDBJ databases">
        <title>Draft Genome Sequences of Two Novel Amoeba-resistant Intranuclear Bacteria, Candidatus Berkiella cookevillensis and Candidatus Berkiella aquae.</title>
        <authorList>
            <person name="Mehari Y.T."/>
            <person name="Arivett B.A."/>
            <person name="Farone A.L."/>
            <person name="Gunderson J.H."/>
            <person name="Farone M.B."/>
        </authorList>
    </citation>
    <scope>NUCLEOTIDE SEQUENCE [LARGE SCALE GENOMIC DNA]</scope>
    <source>
        <strain evidence="2">CC99</strain>
    </source>
</reference>
<dbReference type="EMBL" id="LKHV01000008">
    <property type="protein sequence ID" value="KRG18221.1"/>
    <property type="molecule type" value="Genomic_DNA"/>
</dbReference>
<sequence>MLSSSPFSSSSSDAHHIDLHTYFIFWDMDDTSVKCYDNCVKNPHLLLPIKLFQSVAPNQQLGIMTNRAPSDLETDYTVEQYLALLRSFGISFLDEHIVFGGGTNAEQRNKEYHQLEQAINLIAKQIDALKLTDIGTELAQTHAILETSLFAKIEAAKYHGKNHQLVEFLNRHYNEMTQAFTFGSVSCSKKALIYGIVDDLETIVAETQILGHGFLGVKASPGGNPPSADRPVGDYYKDDYLFEVAKKIGLSQYATDLLIGDCAVDHGEPAMMKIAALLYAWHAFPDKIELRHFKIFEKILSVDELECIGKMLEYVSKFANTHQDAHYRDVSELAACFRHWADTAFLAWAPGRLVAIKREKLVLQGHFVPETFSKNDGEGQDAIVRAKKKNWASGFLSRTKTTKMMRSSPQLTLSATSSSDISSSPEFEKCRKLGEEEKEILDRQQRIIEKHSEESLESFPSSSSASVTTSSPWLSARASTVSTPIFVHSSSKAKRTTSLDHDTLGDNGLSGQEEKDDDSSPRLRNSNGSNTF</sequence>
<feature type="compositionally biased region" description="Low complexity" evidence="1">
    <location>
        <begin position="457"/>
        <end position="471"/>
    </location>
</feature>
<protein>
    <submittedName>
        <fullName evidence="2">Uncharacterized protein</fullName>
    </submittedName>
</protein>
<comment type="caution">
    <text evidence="2">The sequence shown here is derived from an EMBL/GenBank/DDBJ whole genome shotgun (WGS) entry which is preliminary data.</text>
</comment>
<reference evidence="3" key="3">
    <citation type="submission" date="2021-06" db="EMBL/GenBank/DDBJ databases">
        <title>Genomic Description and Analysis of Intracellular Bacteria, Candidatus Berkiella cookevillensis and Candidatus Berkiella aquae.</title>
        <authorList>
            <person name="Kidane D.T."/>
            <person name="Mehari Y.T."/>
            <person name="Rice F.C."/>
            <person name="Arivett B.A."/>
            <person name="Farone A.L."/>
            <person name="Berk S.G."/>
            <person name="Farone M.B."/>
        </authorList>
    </citation>
    <scope>NUCLEOTIDE SEQUENCE</scope>
    <source>
        <strain evidence="3">CC99</strain>
    </source>
</reference>
<evidence type="ECO:0000313" key="2">
    <source>
        <dbReference type="EMBL" id="KRG18221.1"/>
    </source>
</evidence>
<proteinExistence type="predicted"/>
<feature type="region of interest" description="Disordered" evidence="1">
    <location>
        <begin position="452"/>
        <end position="471"/>
    </location>
</feature>
<evidence type="ECO:0000313" key="3">
    <source>
        <dbReference type="EMBL" id="MCS5708656.1"/>
    </source>
</evidence>
<accession>A0A0Q9YC88</accession>
<dbReference type="RefSeq" id="WP_057624750.1">
    <property type="nucleotide sequence ID" value="NZ_LKHV02000001.1"/>
</dbReference>
<evidence type="ECO:0000313" key="4">
    <source>
        <dbReference type="Proteomes" id="UP000051494"/>
    </source>
</evidence>
<feature type="compositionally biased region" description="Low complexity" evidence="1">
    <location>
        <begin position="414"/>
        <end position="424"/>
    </location>
</feature>
<gene>
    <name evidence="3" type="ORF">CC99x_007015</name>
    <name evidence="2" type="ORF">CC99x_01663</name>
</gene>